<comment type="caution">
    <text evidence="5">Lacks conserved residue(s) required for the propagation of feature annotation.</text>
</comment>
<name>A0ABP0UM12_9BRYO</name>
<gene>
    <name evidence="7" type="ORF">CSSPTR1EN2_LOCUS16979</name>
</gene>
<evidence type="ECO:0000256" key="4">
    <source>
        <dbReference type="ARBA" id="ARBA00023136"/>
    </source>
</evidence>
<keyword evidence="2 5" id="KW-0812">Transmembrane</keyword>
<evidence type="ECO:0000313" key="8">
    <source>
        <dbReference type="Proteomes" id="UP001497512"/>
    </source>
</evidence>
<keyword evidence="5" id="KW-0653">Protein transport</keyword>
<organism evidence="7 8">
    <name type="scientific">Sphagnum troendelagicum</name>
    <dbReference type="NCBI Taxonomy" id="128251"/>
    <lineage>
        <taxon>Eukaryota</taxon>
        <taxon>Viridiplantae</taxon>
        <taxon>Streptophyta</taxon>
        <taxon>Embryophyta</taxon>
        <taxon>Bryophyta</taxon>
        <taxon>Sphagnophytina</taxon>
        <taxon>Sphagnopsida</taxon>
        <taxon>Sphagnales</taxon>
        <taxon>Sphagnaceae</taxon>
        <taxon>Sphagnum</taxon>
    </lineage>
</organism>
<dbReference type="EMBL" id="OZ019896">
    <property type="protein sequence ID" value="CAK9223733.1"/>
    <property type="molecule type" value="Genomic_DNA"/>
</dbReference>
<dbReference type="PANTHER" id="PTHR12701:SF20">
    <property type="entry name" value="ENDOPLASMIC RETICULUM TRANSMEMBRANE PROTEIN"/>
    <property type="match status" value="1"/>
</dbReference>
<comment type="function">
    <text evidence="5">May play a role in anterograde transport of membrane proteins from the endoplasmic reticulum to the Golgi.</text>
</comment>
<keyword evidence="4 5" id="KW-0472">Membrane</keyword>
<evidence type="ECO:0000259" key="6">
    <source>
        <dbReference type="Pfam" id="PF05529"/>
    </source>
</evidence>
<reference evidence="7" key="1">
    <citation type="submission" date="2024-02" db="EMBL/GenBank/DDBJ databases">
        <authorList>
            <consortium name="ELIXIR-Norway"/>
            <consortium name="Elixir Norway"/>
        </authorList>
    </citation>
    <scope>NUCLEOTIDE SEQUENCE</scope>
</reference>
<evidence type="ECO:0000256" key="2">
    <source>
        <dbReference type="ARBA" id="ARBA00022692"/>
    </source>
</evidence>
<evidence type="ECO:0000256" key="3">
    <source>
        <dbReference type="ARBA" id="ARBA00022989"/>
    </source>
</evidence>
<keyword evidence="5" id="KW-0256">Endoplasmic reticulum</keyword>
<accession>A0ABP0UM12</accession>
<protein>
    <recommendedName>
        <fullName evidence="5">Endoplasmic reticulum transmembrane protein</fullName>
    </recommendedName>
</protein>
<dbReference type="InterPro" id="IPR040463">
    <property type="entry name" value="BAP29/BAP31_N"/>
</dbReference>
<dbReference type="Proteomes" id="UP001497512">
    <property type="component" value="Chromosome 4"/>
</dbReference>
<sequence length="133" mass="15467">MALQWMLLGVVAGAEAVILLLLTAPLPRPLAQQVVEFVRKILQPSFAIIPFAVFQLLEVYWKNEHRINCAKDVCTTLERDRFQRSVFKSERNTLLAIAAVLLYWLIFRVTKLQQDVFQAEERKDKIVKRVKDE</sequence>
<keyword evidence="8" id="KW-1185">Reference proteome</keyword>
<keyword evidence="3 5" id="KW-1133">Transmembrane helix</keyword>
<feature type="transmembrane region" description="Helical" evidence="5">
    <location>
        <begin position="93"/>
        <end position="110"/>
    </location>
</feature>
<feature type="domain" description="BAP29/BAP31 transmembrane" evidence="6">
    <location>
        <begin position="1"/>
        <end position="124"/>
    </location>
</feature>
<dbReference type="Pfam" id="PF05529">
    <property type="entry name" value="Bap31"/>
    <property type="match status" value="1"/>
</dbReference>
<dbReference type="InterPro" id="IPR008417">
    <property type="entry name" value="BAP29/BAP31"/>
</dbReference>
<keyword evidence="5" id="KW-0931">ER-Golgi transport</keyword>
<comment type="similarity">
    <text evidence="5">Belongs to the BCAP29/BCAP31 family.</text>
</comment>
<evidence type="ECO:0000256" key="5">
    <source>
        <dbReference type="RuleBase" id="RU367026"/>
    </source>
</evidence>
<dbReference type="PANTHER" id="PTHR12701">
    <property type="entry name" value="BCR-ASSOCIATED PROTEIN, BAP"/>
    <property type="match status" value="1"/>
</dbReference>
<comment type="subcellular location">
    <subcellularLocation>
        <location evidence="5">Endoplasmic reticulum membrane</location>
        <topology evidence="5">Multi-pass membrane protein</topology>
    </subcellularLocation>
    <subcellularLocation>
        <location evidence="1">Membrane</location>
        <topology evidence="1">Multi-pass membrane protein</topology>
    </subcellularLocation>
</comment>
<evidence type="ECO:0000313" key="7">
    <source>
        <dbReference type="EMBL" id="CAK9223733.1"/>
    </source>
</evidence>
<proteinExistence type="inferred from homology"/>
<evidence type="ECO:0000256" key="1">
    <source>
        <dbReference type="ARBA" id="ARBA00004141"/>
    </source>
</evidence>
<feature type="transmembrane region" description="Helical" evidence="5">
    <location>
        <begin position="41"/>
        <end position="61"/>
    </location>
</feature>
<keyword evidence="5" id="KW-0813">Transport</keyword>